<reference evidence="8" key="1">
    <citation type="journal article" date="2020" name="mSystems">
        <title>Genome- and Community-Level Interaction Insights into Carbon Utilization and Element Cycling Functions of Hydrothermarchaeota in Hydrothermal Sediment.</title>
        <authorList>
            <person name="Zhou Z."/>
            <person name="Liu Y."/>
            <person name="Xu W."/>
            <person name="Pan J."/>
            <person name="Luo Z.H."/>
            <person name="Li M."/>
        </authorList>
    </citation>
    <scope>NUCLEOTIDE SEQUENCE [LARGE SCALE GENOMIC DNA]</scope>
    <source>
        <strain evidence="8">HyVt-85</strain>
    </source>
</reference>
<feature type="transmembrane region" description="Helical" evidence="6">
    <location>
        <begin position="288"/>
        <end position="309"/>
    </location>
</feature>
<gene>
    <name evidence="8" type="ORF">ENL31_01760</name>
</gene>
<feature type="domain" description="ABC-2 type transporter transmembrane" evidence="7">
    <location>
        <begin position="16"/>
        <end position="363"/>
    </location>
</feature>
<dbReference type="GO" id="GO:0005886">
    <property type="term" value="C:plasma membrane"/>
    <property type="evidence" value="ECO:0007669"/>
    <property type="project" value="UniProtKB-SubCell"/>
</dbReference>
<evidence type="ECO:0000256" key="5">
    <source>
        <dbReference type="ARBA" id="ARBA00023136"/>
    </source>
</evidence>
<dbReference type="Pfam" id="PF12698">
    <property type="entry name" value="ABC2_membrane_3"/>
    <property type="match status" value="1"/>
</dbReference>
<keyword evidence="4 6" id="KW-1133">Transmembrane helix</keyword>
<comment type="subcellular location">
    <subcellularLocation>
        <location evidence="1">Cell membrane</location>
        <topology evidence="1">Multi-pass membrane protein</topology>
    </subcellularLocation>
</comment>
<organism evidence="8">
    <name type="scientific">Candidatus Aciduliprofundum boonei</name>
    <dbReference type="NCBI Taxonomy" id="379547"/>
    <lineage>
        <taxon>Archaea</taxon>
        <taxon>Methanobacteriati</taxon>
        <taxon>Thermoplasmatota</taxon>
        <taxon>DHVE2 group</taxon>
        <taxon>Candidatus Aciduliprofundum</taxon>
    </lineage>
</organism>
<name>A0A7J3TBA1_9ARCH</name>
<evidence type="ECO:0000256" key="4">
    <source>
        <dbReference type="ARBA" id="ARBA00022989"/>
    </source>
</evidence>
<dbReference type="Gene3D" id="3.40.1710.10">
    <property type="entry name" value="abc type-2 transporter like domain"/>
    <property type="match status" value="1"/>
</dbReference>
<sequence>TYAFFWKGMKQFFASKSAVFWTFIFPIMVGLLFAGIFGHESSPSMIPVGIVGEERNSTISDIFIENMKNITIDSKKLFVIKMYDSKGEALEGIKKGDVKAIIIFDKNFSENVTGGMGEAKLHIIFDKRDAQEYQLVKGAVGHYVLEFESVMREKEIEMALYYIDMYGGINPENKTYVENWLHKLADPLNVTEEIYAGKSSAKESRLWYETMAIGITFMFSGMIASASSISHEIERGTARRLAITRTKSIEMIVGNLFYVFAIEMISSILIIISFFVVFGDLFCPSAPVWGMIIAAAFSTISIGLLISSITKAEKAAVGAANAIAMPLSFITGLFFPEFLLPEWMRSIGDFFPPSALLRAVRKVVVFNKG</sequence>
<dbReference type="PANTHER" id="PTHR30294:SF38">
    <property type="entry name" value="TRANSPORT PERMEASE PROTEIN"/>
    <property type="match status" value="1"/>
</dbReference>
<dbReference type="InterPro" id="IPR013525">
    <property type="entry name" value="ABC2_TM"/>
</dbReference>
<dbReference type="EMBL" id="DRTM01000126">
    <property type="protein sequence ID" value="HHE75838.1"/>
    <property type="molecule type" value="Genomic_DNA"/>
</dbReference>
<evidence type="ECO:0000256" key="1">
    <source>
        <dbReference type="ARBA" id="ARBA00004651"/>
    </source>
</evidence>
<comment type="caution">
    <text evidence="8">The sequence shown here is derived from an EMBL/GenBank/DDBJ whole genome shotgun (WGS) entry which is preliminary data.</text>
</comment>
<evidence type="ECO:0000313" key="8">
    <source>
        <dbReference type="EMBL" id="HHE75838.1"/>
    </source>
</evidence>
<protein>
    <submittedName>
        <fullName evidence="8">ABC transporter permease</fullName>
    </submittedName>
</protein>
<feature type="transmembrane region" description="Helical" evidence="6">
    <location>
        <begin position="206"/>
        <end position="230"/>
    </location>
</feature>
<evidence type="ECO:0000259" key="7">
    <source>
        <dbReference type="Pfam" id="PF12698"/>
    </source>
</evidence>
<evidence type="ECO:0000256" key="3">
    <source>
        <dbReference type="ARBA" id="ARBA00022692"/>
    </source>
</evidence>
<feature type="transmembrane region" description="Helical" evidence="6">
    <location>
        <begin position="18"/>
        <end position="37"/>
    </location>
</feature>
<dbReference type="InterPro" id="IPR051449">
    <property type="entry name" value="ABC-2_transporter_component"/>
</dbReference>
<dbReference type="PANTHER" id="PTHR30294">
    <property type="entry name" value="MEMBRANE COMPONENT OF ABC TRANSPORTER YHHJ-RELATED"/>
    <property type="match status" value="1"/>
</dbReference>
<feature type="transmembrane region" description="Helical" evidence="6">
    <location>
        <begin position="316"/>
        <end position="335"/>
    </location>
</feature>
<feature type="non-terminal residue" evidence="8">
    <location>
        <position position="1"/>
    </location>
</feature>
<keyword evidence="5 6" id="KW-0472">Membrane</keyword>
<dbReference type="Proteomes" id="UP000886130">
    <property type="component" value="Unassembled WGS sequence"/>
</dbReference>
<evidence type="ECO:0000256" key="2">
    <source>
        <dbReference type="ARBA" id="ARBA00022475"/>
    </source>
</evidence>
<dbReference type="GO" id="GO:0140359">
    <property type="term" value="F:ABC-type transporter activity"/>
    <property type="evidence" value="ECO:0007669"/>
    <property type="project" value="InterPro"/>
</dbReference>
<accession>A0A7J3TBA1</accession>
<keyword evidence="2" id="KW-1003">Cell membrane</keyword>
<evidence type="ECO:0000256" key="6">
    <source>
        <dbReference type="SAM" id="Phobius"/>
    </source>
</evidence>
<dbReference type="AlphaFoldDB" id="A0A7J3TBA1"/>
<feature type="transmembrane region" description="Helical" evidence="6">
    <location>
        <begin position="251"/>
        <end position="276"/>
    </location>
</feature>
<proteinExistence type="predicted"/>
<keyword evidence="3 6" id="KW-0812">Transmembrane</keyword>